<comment type="caution">
    <text evidence="1">The sequence shown here is derived from an EMBL/GenBank/DDBJ whole genome shotgun (WGS) entry which is preliminary data.</text>
</comment>
<organism evidence="1">
    <name type="scientific">Acidicaldus sp</name>
    <dbReference type="NCBI Taxonomy" id="1872105"/>
    <lineage>
        <taxon>Bacteria</taxon>
        <taxon>Pseudomonadati</taxon>
        <taxon>Pseudomonadota</taxon>
        <taxon>Alphaproteobacteria</taxon>
        <taxon>Acetobacterales</taxon>
        <taxon>Acetobacteraceae</taxon>
        <taxon>Acidicaldus</taxon>
    </lineage>
</organism>
<dbReference type="AlphaFoldDB" id="A0A8J4H9E1"/>
<reference evidence="1" key="1">
    <citation type="journal article" date="2020" name="mSystems">
        <title>Genome- and Community-Level Interaction Insights into Carbon Utilization and Element Cycling Functions of Hydrothermarchaeota in Hydrothermal Sediment.</title>
        <authorList>
            <person name="Zhou Z."/>
            <person name="Liu Y."/>
            <person name="Xu W."/>
            <person name="Pan J."/>
            <person name="Luo Z.H."/>
            <person name="Li M."/>
        </authorList>
    </citation>
    <scope>NUCLEOTIDE SEQUENCE</scope>
    <source>
        <strain evidence="1">SpSt-997</strain>
    </source>
</reference>
<dbReference type="EMBL" id="DTQM01000107">
    <property type="protein sequence ID" value="HGC42684.1"/>
    <property type="molecule type" value="Genomic_DNA"/>
</dbReference>
<proteinExistence type="predicted"/>
<sequence length="598" mass="65674">MAVLSLIVPAFEAHGRLPVMLARGAASAEQPAVDLARLASDGYDLAIDLTFHQPDGSTAPFHLDAGALLKQALAGGKPDYWLHGPVASEIRFDAPVMDAFHVVFDVRAYADGTTHTDLKFANDDAMQKTGGAVTYDAVLRQKSKIIAQYKNLKQFQYEDWHREVWSAAPPPVALARDIDYLERIGVIANYDLKAGVPSGLLAAEAKQMASPGWGAPLTTNGVTQYMPMTGGRPDIGPTTRANAIWLMTQEPAAAAYALWQAEAAAGIPWHFWNPAAHTWLNTDQNPDIWTDPRGGANSLTQPVDGKNNGWTPDTAHQPDLSFVAYLLTGNRFHLDELNAQASFSIVTTWPAMRNGAPGSTGPDNVIFGNQMRGAAWSLREIDEAAWSNPEGSVEKKYFSKVMEDNWHWLAGQIPTLTELEGEAHGYFIATGQYGYEIAPWQQDFFASSATQAVQFSSRDALTYLKWSTNFFAGSVMKIGHDSINYMIAAFPRSVGDNGQVYWNRAKNSWDYARPLKTWHEISENTKNIGISNESGWAKSDGYYGQLRLMTLADLLSLTPSAEAHEAYDWLRKSGAPHTDANSLLNAPEFDIVPQPNHS</sequence>
<protein>
    <submittedName>
        <fullName evidence="1">Uncharacterized protein</fullName>
    </submittedName>
</protein>
<gene>
    <name evidence="1" type="ORF">ENY07_05620</name>
</gene>
<accession>A0A8J4H9E1</accession>
<evidence type="ECO:0000313" key="1">
    <source>
        <dbReference type="EMBL" id="HGC42684.1"/>
    </source>
</evidence>
<name>A0A8J4H9E1_9PROT</name>